<dbReference type="PaxDb" id="3880-AET01927"/>
<keyword evidence="3" id="KW-1185">Reference proteome</keyword>
<dbReference type="HOGENOM" id="CLU_2240630_0_0_1"/>
<evidence type="ECO:0000313" key="1">
    <source>
        <dbReference type="EMBL" id="AET01927.1"/>
    </source>
</evidence>
<name>G7L9V0_MEDTR</name>
<protein>
    <submittedName>
        <fullName evidence="1 2">Uncharacterized protein</fullName>
    </submittedName>
</protein>
<proteinExistence type="predicted"/>
<reference evidence="2" key="3">
    <citation type="submission" date="2015-04" db="UniProtKB">
        <authorList>
            <consortium name="EnsemblPlants"/>
        </authorList>
    </citation>
    <scope>IDENTIFICATION</scope>
    <source>
        <strain evidence="2">cv. Jemalong A17</strain>
    </source>
</reference>
<dbReference type="AlphaFoldDB" id="G7L9V0"/>
<gene>
    <name evidence="1" type="ordered locus">MTR_8g023230</name>
</gene>
<evidence type="ECO:0000313" key="2">
    <source>
        <dbReference type="EnsemblPlants" id="AET01927"/>
    </source>
</evidence>
<evidence type="ECO:0000313" key="3">
    <source>
        <dbReference type="Proteomes" id="UP000002051"/>
    </source>
</evidence>
<dbReference type="EMBL" id="CM001224">
    <property type="protein sequence ID" value="AET01927.1"/>
    <property type="molecule type" value="Genomic_DNA"/>
</dbReference>
<sequence>MSRLTKLSFVGNLLRKRRQSQIDTFNGTCLYRTLSKTASKAIIEKILRTVPSRFDDMGITIKEETKDPNDIEIEELQRALEAKKVYADCNIYFCDNYNRRIQGRP</sequence>
<organism evidence="1 3">
    <name type="scientific">Medicago truncatula</name>
    <name type="common">Barrel medic</name>
    <name type="synonym">Medicago tribuloides</name>
    <dbReference type="NCBI Taxonomy" id="3880"/>
    <lineage>
        <taxon>Eukaryota</taxon>
        <taxon>Viridiplantae</taxon>
        <taxon>Streptophyta</taxon>
        <taxon>Embryophyta</taxon>
        <taxon>Tracheophyta</taxon>
        <taxon>Spermatophyta</taxon>
        <taxon>Magnoliopsida</taxon>
        <taxon>eudicotyledons</taxon>
        <taxon>Gunneridae</taxon>
        <taxon>Pentapetalae</taxon>
        <taxon>rosids</taxon>
        <taxon>fabids</taxon>
        <taxon>Fabales</taxon>
        <taxon>Fabaceae</taxon>
        <taxon>Papilionoideae</taxon>
        <taxon>50 kb inversion clade</taxon>
        <taxon>NPAAA clade</taxon>
        <taxon>Hologalegina</taxon>
        <taxon>IRL clade</taxon>
        <taxon>Trifolieae</taxon>
        <taxon>Medicago</taxon>
    </lineage>
</organism>
<dbReference type="EnsemblPlants" id="AET01927">
    <property type="protein sequence ID" value="AET01927"/>
    <property type="gene ID" value="MTR_8g023230"/>
</dbReference>
<dbReference type="Proteomes" id="UP000002051">
    <property type="component" value="Chromosome 8"/>
</dbReference>
<accession>G7L9V0</accession>
<reference evidence="1 3" key="1">
    <citation type="journal article" date="2011" name="Nature">
        <title>The Medicago genome provides insight into the evolution of rhizobial symbioses.</title>
        <authorList>
            <person name="Young N.D."/>
            <person name="Debelle F."/>
            <person name="Oldroyd G.E."/>
            <person name="Geurts R."/>
            <person name="Cannon S.B."/>
            <person name="Udvardi M.K."/>
            <person name="Benedito V.A."/>
            <person name="Mayer K.F."/>
            <person name="Gouzy J."/>
            <person name="Schoof H."/>
            <person name="Van de Peer Y."/>
            <person name="Proost S."/>
            <person name="Cook D.R."/>
            <person name="Meyers B.C."/>
            <person name="Spannagl M."/>
            <person name="Cheung F."/>
            <person name="De Mita S."/>
            <person name="Krishnakumar V."/>
            <person name="Gundlach H."/>
            <person name="Zhou S."/>
            <person name="Mudge J."/>
            <person name="Bharti A.K."/>
            <person name="Murray J.D."/>
            <person name="Naoumkina M.A."/>
            <person name="Rosen B."/>
            <person name="Silverstein K.A."/>
            <person name="Tang H."/>
            <person name="Rombauts S."/>
            <person name="Zhao P.X."/>
            <person name="Zhou P."/>
            <person name="Barbe V."/>
            <person name="Bardou P."/>
            <person name="Bechner M."/>
            <person name="Bellec A."/>
            <person name="Berger A."/>
            <person name="Berges H."/>
            <person name="Bidwell S."/>
            <person name="Bisseling T."/>
            <person name="Choisne N."/>
            <person name="Couloux A."/>
            <person name="Denny R."/>
            <person name="Deshpande S."/>
            <person name="Dai X."/>
            <person name="Doyle J.J."/>
            <person name="Dudez A.M."/>
            <person name="Farmer A.D."/>
            <person name="Fouteau S."/>
            <person name="Franken C."/>
            <person name="Gibelin C."/>
            <person name="Gish J."/>
            <person name="Goldstein S."/>
            <person name="Gonzalez A.J."/>
            <person name="Green P.J."/>
            <person name="Hallab A."/>
            <person name="Hartog M."/>
            <person name="Hua A."/>
            <person name="Humphray S.J."/>
            <person name="Jeong D.H."/>
            <person name="Jing Y."/>
            <person name="Jocker A."/>
            <person name="Kenton S.M."/>
            <person name="Kim D.J."/>
            <person name="Klee K."/>
            <person name="Lai H."/>
            <person name="Lang C."/>
            <person name="Lin S."/>
            <person name="Macmil S.L."/>
            <person name="Magdelenat G."/>
            <person name="Matthews L."/>
            <person name="McCorrison J."/>
            <person name="Monaghan E.L."/>
            <person name="Mun J.H."/>
            <person name="Najar F.Z."/>
            <person name="Nicholson C."/>
            <person name="Noirot C."/>
            <person name="O'Bleness M."/>
            <person name="Paule C.R."/>
            <person name="Poulain J."/>
            <person name="Prion F."/>
            <person name="Qin B."/>
            <person name="Qu C."/>
            <person name="Retzel E.F."/>
            <person name="Riddle C."/>
            <person name="Sallet E."/>
            <person name="Samain S."/>
            <person name="Samson N."/>
            <person name="Sanders I."/>
            <person name="Saurat O."/>
            <person name="Scarpelli C."/>
            <person name="Schiex T."/>
            <person name="Segurens B."/>
            <person name="Severin A.J."/>
            <person name="Sherrier D.J."/>
            <person name="Shi R."/>
            <person name="Sims S."/>
            <person name="Singer S.R."/>
            <person name="Sinharoy S."/>
            <person name="Sterck L."/>
            <person name="Viollet A."/>
            <person name="Wang B.B."/>
            <person name="Wang K."/>
            <person name="Wang M."/>
            <person name="Wang X."/>
            <person name="Warfsmann J."/>
            <person name="Weissenbach J."/>
            <person name="White D.D."/>
            <person name="White J.D."/>
            <person name="Wiley G.B."/>
            <person name="Wincker P."/>
            <person name="Xing Y."/>
            <person name="Yang L."/>
            <person name="Yao Z."/>
            <person name="Ying F."/>
            <person name="Zhai J."/>
            <person name="Zhou L."/>
            <person name="Zuber A."/>
            <person name="Denarie J."/>
            <person name="Dixon R.A."/>
            <person name="May G.D."/>
            <person name="Schwartz D.C."/>
            <person name="Rogers J."/>
            <person name="Quetier F."/>
            <person name="Town C.D."/>
            <person name="Roe B.A."/>
        </authorList>
    </citation>
    <scope>NUCLEOTIDE SEQUENCE [LARGE SCALE GENOMIC DNA]</scope>
    <source>
        <strain evidence="1">A17</strain>
        <strain evidence="2 3">cv. Jemalong A17</strain>
    </source>
</reference>
<reference evidence="1 3" key="2">
    <citation type="journal article" date="2014" name="BMC Genomics">
        <title>An improved genome release (version Mt4.0) for the model legume Medicago truncatula.</title>
        <authorList>
            <person name="Tang H."/>
            <person name="Krishnakumar V."/>
            <person name="Bidwell S."/>
            <person name="Rosen B."/>
            <person name="Chan A."/>
            <person name="Zhou S."/>
            <person name="Gentzbittel L."/>
            <person name="Childs K.L."/>
            <person name="Yandell M."/>
            <person name="Gundlach H."/>
            <person name="Mayer K.F."/>
            <person name="Schwartz D.C."/>
            <person name="Town C.D."/>
        </authorList>
    </citation>
    <scope>GENOME REANNOTATION</scope>
    <source>
        <strain evidence="2 3">cv. Jemalong A17</strain>
    </source>
</reference>